<dbReference type="InterPro" id="IPR037229">
    <property type="entry name" value="Ribosomal_bL35_sf"/>
</dbReference>
<evidence type="ECO:0000313" key="1">
    <source>
        <dbReference type="EMBL" id="PIU99478.1"/>
    </source>
</evidence>
<dbReference type="EMBL" id="PEVG01000027">
    <property type="protein sequence ID" value="PIU99478.1"/>
    <property type="molecule type" value="Genomic_DNA"/>
</dbReference>
<dbReference type="SUPFAM" id="SSF143034">
    <property type="entry name" value="L35p-like"/>
    <property type="match status" value="1"/>
</dbReference>
<dbReference type="Gene3D" id="4.10.410.60">
    <property type="match status" value="1"/>
</dbReference>
<gene>
    <name evidence="1" type="ORF">COS58_02175</name>
</gene>
<protein>
    <recommendedName>
        <fullName evidence="3">50S ribosomal protein L35</fullName>
    </recommendedName>
</protein>
<reference evidence="2" key="1">
    <citation type="submission" date="2017-09" db="EMBL/GenBank/DDBJ databases">
        <title>Depth-based differentiation of microbial function through sediment-hosted aquifers and enrichment of novel symbionts in the deep terrestrial subsurface.</title>
        <authorList>
            <person name="Probst A.J."/>
            <person name="Ladd B."/>
            <person name="Jarett J.K."/>
            <person name="Geller-Mcgrath D.E."/>
            <person name="Sieber C.M.K."/>
            <person name="Emerson J.B."/>
            <person name="Anantharaman K."/>
            <person name="Thomas B.C."/>
            <person name="Malmstrom R."/>
            <person name="Stieglmeier M."/>
            <person name="Klingl A."/>
            <person name="Woyke T."/>
            <person name="Ryan C.M."/>
            <person name="Banfield J.F."/>
        </authorList>
    </citation>
    <scope>NUCLEOTIDE SEQUENCE [LARGE SCALE GENOMIC DNA]</scope>
</reference>
<evidence type="ECO:0000313" key="2">
    <source>
        <dbReference type="Proteomes" id="UP000228561"/>
    </source>
</evidence>
<name>A0A2M7B8T1_9BACT</name>
<evidence type="ECO:0008006" key="3">
    <source>
        <dbReference type="Google" id="ProtNLM"/>
    </source>
</evidence>
<dbReference type="AlphaFoldDB" id="A0A2M7B8T1"/>
<dbReference type="Proteomes" id="UP000228561">
    <property type="component" value="Unassembled WGS sequence"/>
</dbReference>
<comment type="caution">
    <text evidence="1">The sequence shown here is derived from an EMBL/GenBank/DDBJ whole genome shotgun (WGS) entry which is preliminary data.</text>
</comment>
<organism evidence="1 2">
    <name type="scientific">Candidatus Tagabacteria bacterium CG03_land_8_20_14_0_80_41_22</name>
    <dbReference type="NCBI Taxonomy" id="1975020"/>
    <lineage>
        <taxon>Bacteria</taxon>
        <taxon>Candidatus Tagaibacteriota</taxon>
    </lineage>
</organism>
<accession>A0A2M7B8T1</accession>
<sequence length="62" mass="7175">MTKTNKSLQKRLKITRSGKVLIRKGGKIHFRAKQKRSKQLGKKRWGELNIGKKELGQYLPNA</sequence>
<proteinExistence type="predicted"/>